<comment type="caution">
    <text evidence="3">The sequence shown here is derived from an EMBL/GenBank/DDBJ whole genome shotgun (WGS) entry which is preliminary data.</text>
</comment>
<dbReference type="InterPro" id="IPR009683">
    <property type="entry name" value="Extensin-like_C"/>
</dbReference>
<feature type="region of interest" description="Disordered" evidence="1">
    <location>
        <begin position="86"/>
        <end position="136"/>
    </location>
</feature>
<name>A0A849VVC2_9HYPH</name>
<dbReference type="EMBL" id="JABUMX010000002">
    <property type="protein sequence ID" value="NTS31950.1"/>
    <property type="molecule type" value="Genomic_DNA"/>
</dbReference>
<sequence length="346" mass="37547">MSCALSSAVRLKRLSTILLLSVSTTLSGCGMDEVRRPMADVGSGSDTAIASRSLANEENQVAVETQTLPSSGMDQMSGPPPDVISVPDTSQAASEPIEPATPTLQPPEAAPEIPRLGETKPYSLPEMEPPSDDDKSYGYLKNYSYPNAIRDPIARGESVLGMSGGEMACRTELKKLGVVFQEKPPINDGGACRIDHPLAVSGFASGNIKLKPTATLNCQMTLALARWVKGDLSPSTRLRYLSGINTIHQASSYSCRTMSSQRGRPMSEHARGNALDIAKITLNNGREIEVERPGLFSFRQRGLLNTVRSDACDYFTTVLGPGYDRFHSTHFHFDLMQRRSGHRACR</sequence>
<dbReference type="Pfam" id="PF06904">
    <property type="entry name" value="Extensin-like_C"/>
    <property type="match status" value="1"/>
</dbReference>
<evidence type="ECO:0000313" key="4">
    <source>
        <dbReference type="Proteomes" id="UP000550508"/>
    </source>
</evidence>
<evidence type="ECO:0000259" key="2">
    <source>
        <dbReference type="Pfam" id="PF06904"/>
    </source>
</evidence>
<protein>
    <submittedName>
        <fullName evidence="3">Extensin family protein</fullName>
    </submittedName>
</protein>
<gene>
    <name evidence="3" type="ORF">HQ945_11855</name>
</gene>
<evidence type="ECO:0000256" key="1">
    <source>
        <dbReference type="SAM" id="MobiDB-lite"/>
    </source>
</evidence>
<keyword evidence="4" id="KW-1185">Reference proteome</keyword>
<accession>A0A849VVC2</accession>
<dbReference type="Proteomes" id="UP000550508">
    <property type="component" value="Unassembled WGS sequence"/>
</dbReference>
<evidence type="ECO:0000313" key="3">
    <source>
        <dbReference type="EMBL" id="NTS31950.1"/>
    </source>
</evidence>
<dbReference type="AlphaFoldDB" id="A0A849VVC2"/>
<dbReference type="RefSeq" id="WP_174208109.1">
    <property type="nucleotide sequence ID" value="NZ_CP088292.1"/>
</dbReference>
<feature type="domain" description="Extensin-like C-terminal" evidence="2">
    <location>
        <begin position="168"/>
        <end position="346"/>
    </location>
</feature>
<proteinExistence type="predicted"/>
<organism evidence="3 4">
    <name type="scientific">Phyllobacterium pellucidum</name>
    <dbReference type="NCBI Taxonomy" id="2740464"/>
    <lineage>
        <taxon>Bacteria</taxon>
        <taxon>Pseudomonadati</taxon>
        <taxon>Pseudomonadota</taxon>
        <taxon>Alphaproteobacteria</taxon>
        <taxon>Hyphomicrobiales</taxon>
        <taxon>Phyllobacteriaceae</taxon>
        <taxon>Phyllobacterium</taxon>
    </lineage>
</organism>
<reference evidence="3 4" key="1">
    <citation type="submission" date="2020-05" db="EMBL/GenBank/DDBJ databases">
        <authorList>
            <person name="Kim M.K."/>
        </authorList>
    </citation>
    <scope>NUCLEOTIDE SEQUENCE [LARGE SCALE GENOMIC DNA]</scope>
    <source>
        <strain evidence="3 4">BT25</strain>
    </source>
</reference>